<sequence>MKFIFLFFLGILLLGSVLGQGGGHAPPEGRKTVDMEILELMAVVKDQHGTLDWYFILGVGEDARESTINRAYRLYSRRNHPDKFVGEEKDRLEFEEKFKNVGLIVNTLKDPMRRGRYDYFRFNGFPISTRKIKIEFLNFSTSFYFFWSYIPMIPLVIFMTTIILELAYAFCMYELAQNTLRYKKPGVSEEIPVLPPFKRTLTDSEVAARLAHIESLDKFNSVFSIENPQDITPPSLNSFFFYRFISSRF</sequence>
<feature type="chain" id="PRO_5012005808" evidence="7">
    <location>
        <begin position="20"/>
        <end position="249"/>
    </location>
</feature>
<dbReference type="InterPro" id="IPR001623">
    <property type="entry name" value="DnaJ_domain"/>
</dbReference>
<comment type="caution">
    <text evidence="9">The sequence shown here is derived from an EMBL/GenBank/DDBJ whole genome shotgun (WGS) entry which is preliminary data.</text>
</comment>
<dbReference type="AlphaFoldDB" id="A0A1R0H2G4"/>
<name>A0A1R0H2G4_9FUNG</name>
<dbReference type="STRING" id="133383.A0A1R0H2G4"/>
<dbReference type="EMBL" id="LSSL01000956">
    <property type="protein sequence ID" value="OLY83320.1"/>
    <property type="molecule type" value="Genomic_DNA"/>
</dbReference>
<dbReference type="GO" id="GO:0012505">
    <property type="term" value="C:endomembrane system"/>
    <property type="evidence" value="ECO:0007669"/>
    <property type="project" value="UniProtKB-SubCell"/>
</dbReference>
<evidence type="ECO:0000256" key="4">
    <source>
        <dbReference type="ARBA" id="ARBA00023136"/>
    </source>
</evidence>
<dbReference type="InterPro" id="IPR036869">
    <property type="entry name" value="J_dom_sf"/>
</dbReference>
<dbReference type="Pfam" id="PF00226">
    <property type="entry name" value="DnaJ"/>
    <property type="match status" value="1"/>
</dbReference>
<feature type="signal peptide" evidence="7">
    <location>
        <begin position="1"/>
        <end position="19"/>
    </location>
</feature>
<dbReference type="Gene3D" id="1.10.287.110">
    <property type="entry name" value="DnaJ domain"/>
    <property type="match status" value="1"/>
</dbReference>
<organism evidence="9 10">
    <name type="scientific">Smittium mucronatum</name>
    <dbReference type="NCBI Taxonomy" id="133383"/>
    <lineage>
        <taxon>Eukaryota</taxon>
        <taxon>Fungi</taxon>
        <taxon>Fungi incertae sedis</taxon>
        <taxon>Zoopagomycota</taxon>
        <taxon>Kickxellomycotina</taxon>
        <taxon>Harpellomycetes</taxon>
        <taxon>Harpellales</taxon>
        <taxon>Legeriomycetaceae</taxon>
        <taxon>Smittium</taxon>
    </lineage>
</organism>
<protein>
    <submittedName>
        <fullName evidence="9">Chaperone protein DnaJ</fullName>
    </submittedName>
</protein>
<dbReference type="SMART" id="SM00271">
    <property type="entry name" value="DnaJ"/>
    <property type="match status" value="1"/>
</dbReference>
<dbReference type="Proteomes" id="UP000187455">
    <property type="component" value="Unassembled WGS sequence"/>
</dbReference>
<dbReference type="PANTHER" id="PTHR44653:SF2">
    <property type="entry name" value="DNAJ HOMOLOG SUBFAMILY C MEMBER 1"/>
    <property type="match status" value="1"/>
</dbReference>
<dbReference type="CDD" id="cd06257">
    <property type="entry name" value="DnaJ"/>
    <property type="match status" value="1"/>
</dbReference>
<evidence type="ECO:0000256" key="6">
    <source>
        <dbReference type="SAM" id="Phobius"/>
    </source>
</evidence>
<dbReference type="PANTHER" id="PTHR44653">
    <property type="entry name" value="DNAJ HOMOLOG SUBFAMILY C MEMBER 1"/>
    <property type="match status" value="1"/>
</dbReference>
<evidence type="ECO:0000256" key="2">
    <source>
        <dbReference type="ARBA" id="ARBA00022729"/>
    </source>
</evidence>
<proteinExistence type="predicted"/>
<evidence type="ECO:0000256" key="5">
    <source>
        <dbReference type="ARBA" id="ARBA00037847"/>
    </source>
</evidence>
<keyword evidence="4 6" id="KW-0472">Membrane</keyword>
<comment type="subcellular location">
    <subcellularLocation>
        <location evidence="5">Endomembrane system</location>
        <topology evidence="5">Single-pass membrane protein</topology>
    </subcellularLocation>
</comment>
<evidence type="ECO:0000256" key="7">
    <source>
        <dbReference type="SAM" id="SignalP"/>
    </source>
</evidence>
<dbReference type="PROSITE" id="PS50076">
    <property type="entry name" value="DNAJ_2"/>
    <property type="match status" value="1"/>
</dbReference>
<reference evidence="9 10" key="1">
    <citation type="journal article" date="2016" name="Mol. Biol. Evol.">
        <title>Genome-Wide Survey of Gut Fungi (Harpellales) Reveals the First Horizontally Transferred Ubiquitin Gene from a Mosquito Host.</title>
        <authorList>
            <person name="Wang Y."/>
            <person name="White M.M."/>
            <person name="Kvist S."/>
            <person name="Moncalvo J.M."/>
        </authorList>
    </citation>
    <scope>NUCLEOTIDE SEQUENCE [LARGE SCALE GENOMIC DNA]</scope>
    <source>
        <strain evidence="9 10">ALG-7-W6</strain>
    </source>
</reference>
<dbReference type="SUPFAM" id="SSF46565">
    <property type="entry name" value="Chaperone J-domain"/>
    <property type="match status" value="1"/>
</dbReference>
<feature type="transmembrane region" description="Helical" evidence="6">
    <location>
        <begin position="144"/>
        <end position="171"/>
    </location>
</feature>
<evidence type="ECO:0000256" key="3">
    <source>
        <dbReference type="ARBA" id="ARBA00022989"/>
    </source>
</evidence>
<keyword evidence="3 6" id="KW-1133">Transmembrane helix</keyword>
<keyword evidence="1 6" id="KW-0812">Transmembrane</keyword>
<keyword evidence="10" id="KW-1185">Reference proteome</keyword>
<dbReference type="InterPro" id="IPR052606">
    <property type="entry name" value="DnaJ_domain_protein"/>
</dbReference>
<keyword evidence="2 7" id="KW-0732">Signal</keyword>
<accession>A0A1R0H2G4</accession>
<gene>
    <name evidence="9" type="ORF">AYI68_g2541</name>
</gene>
<feature type="domain" description="J" evidence="8">
    <location>
        <begin position="52"/>
        <end position="121"/>
    </location>
</feature>
<evidence type="ECO:0000313" key="9">
    <source>
        <dbReference type="EMBL" id="OLY83320.1"/>
    </source>
</evidence>
<dbReference type="PRINTS" id="PR00625">
    <property type="entry name" value="JDOMAIN"/>
</dbReference>
<evidence type="ECO:0000313" key="10">
    <source>
        <dbReference type="Proteomes" id="UP000187455"/>
    </source>
</evidence>
<evidence type="ECO:0000259" key="8">
    <source>
        <dbReference type="PROSITE" id="PS50076"/>
    </source>
</evidence>
<evidence type="ECO:0000256" key="1">
    <source>
        <dbReference type="ARBA" id="ARBA00022692"/>
    </source>
</evidence>
<dbReference type="OrthoDB" id="413400at2759"/>